<dbReference type="PANTHER" id="PTHR21601:SF0">
    <property type="entry name" value="PROTEIN SPA2-RELATED"/>
    <property type="match status" value="1"/>
</dbReference>
<feature type="compositionally biased region" description="Polar residues" evidence="1">
    <location>
        <begin position="703"/>
        <end position="723"/>
    </location>
</feature>
<feature type="compositionally biased region" description="Polar residues" evidence="1">
    <location>
        <begin position="162"/>
        <end position="174"/>
    </location>
</feature>
<organism evidence="3 4">
    <name type="scientific">Ophiocordyceps australis</name>
    <dbReference type="NCBI Taxonomy" id="1399860"/>
    <lineage>
        <taxon>Eukaryota</taxon>
        <taxon>Fungi</taxon>
        <taxon>Dikarya</taxon>
        <taxon>Ascomycota</taxon>
        <taxon>Pezizomycotina</taxon>
        <taxon>Sordariomycetes</taxon>
        <taxon>Hypocreomycetidae</taxon>
        <taxon>Hypocreales</taxon>
        <taxon>Ophiocordycipitaceae</taxon>
        <taxon>Ophiocordyceps</taxon>
    </lineage>
</organism>
<accession>A0A2C5YH69</accession>
<sequence length="924" mass="101137">MSVAGRNAPLSPVSIGGSEWSFSSKALFTEEGGPFPPSARGNLASPPDSGSLHGTMSMNGFPSGPRSNGGPSPPPSIGRSSNGTNTFSARSDGGNRNSARGDIDESILNEHYLALRVFLNARDSNSRQQPNKARDKLLRLSSVQFYELSTDVFDELMRRQASARTPSNGPSGPSSFLLPEKSFHPKRNQARQRLSSLGPPRFRDLAADVFHELERRFPRFIGGDIPRSGSAMSMRGPPGSRNDTPVSGSMFPPRGQSRIRRPSDASSSRGLPPSDPYSVQPSPSITNGDYGRPTPKQLNQNNTIVPNKSTMVEEGDDNGADDDRADAFSLDRIANKRDMKRSGDSIAISDADKKAIQDYQSQIQELRNKLDSMQDLMRKKDDEMNSVIDGERSRTTAMNLEKQEWTNTRAKLETQLVEAQSLNKSLEMELSRVREDHDGESRQLRDQVSALQQTSRGGRSGETSSEVQRENDELRESLRQQRQVTEQVRREAQGFLLEMRALSQQSGSAYEKEAEMEKNIQQLEREVREWRSRYTRTKTQLRNMRGSSVGLELDQDAAKYVRDKGFLDSNGLVKDLHVTKYQTSIDELLQTARRDVPEKVMDAMKLVVVSVRRITRDVDESAPSDGQAAQQQAKLKAKVSSSANGLITASKNFAAAAGISPVSLVDAAASNLTVAIVDLVRAAKIRTTPANELEDDDDGTVTPVESASFFSPRSTTQATTQQSLPPPPPFRGIGGIRGSAESSAYSPVSSPRESVEPYPGNGTNGITNGLGYLGLDTSLSGPYGLQRRDSRTEDLKIYLEDQTALLVSDVQKLVSYVRGGGDIEQITMQIESIGVVVGRIASESKSNGYGNQVSRLSECRQRLIEGSQRGRELSRSGVGPGDGAWRLWSQTLPPMAFELAREAKELVQRIDGQANAANADDDFS</sequence>
<dbReference type="STRING" id="1399860.A0A2C5YH69"/>
<gene>
    <name evidence="3" type="ORF">CDD81_4451</name>
</gene>
<feature type="domain" description="GIT Spa2 homology (SHD)" evidence="2">
    <location>
        <begin position="133"/>
        <end position="163"/>
    </location>
</feature>
<dbReference type="AlphaFoldDB" id="A0A2C5YH69"/>
<feature type="region of interest" description="Disordered" evidence="1">
    <location>
        <begin position="28"/>
        <end position="101"/>
    </location>
</feature>
<dbReference type="Pfam" id="PF23742">
    <property type="entry name" value="VBS_C3G9"/>
    <property type="match status" value="1"/>
</dbReference>
<feature type="compositionally biased region" description="Basic and acidic residues" evidence="1">
    <location>
        <begin position="433"/>
        <end position="445"/>
    </location>
</feature>
<feature type="compositionally biased region" description="Low complexity" evidence="1">
    <location>
        <begin position="454"/>
        <end position="466"/>
    </location>
</feature>
<dbReference type="PANTHER" id="PTHR21601">
    <property type="entry name" value="SPA2 PROTEIN"/>
    <property type="match status" value="1"/>
</dbReference>
<dbReference type="InterPro" id="IPR013724">
    <property type="entry name" value="GIT_SHD"/>
</dbReference>
<dbReference type="GO" id="GO:0005826">
    <property type="term" value="C:actomyosin contractile ring"/>
    <property type="evidence" value="ECO:0007669"/>
    <property type="project" value="TreeGrafter"/>
</dbReference>
<feature type="region of interest" description="Disordered" evidence="1">
    <location>
        <begin position="433"/>
        <end position="485"/>
    </location>
</feature>
<proteinExistence type="predicted"/>
<dbReference type="Proteomes" id="UP000226192">
    <property type="component" value="Unassembled WGS sequence"/>
</dbReference>
<evidence type="ECO:0000256" key="1">
    <source>
        <dbReference type="SAM" id="MobiDB-lite"/>
    </source>
</evidence>
<dbReference type="EMBL" id="NJET01000003">
    <property type="protein sequence ID" value="PHH67056.1"/>
    <property type="molecule type" value="Genomic_DNA"/>
</dbReference>
<dbReference type="SMART" id="SM00555">
    <property type="entry name" value="GIT"/>
    <property type="match status" value="2"/>
</dbReference>
<dbReference type="OrthoDB" id="5588096at2759"/>
<feature type="region of interest" description="Disordered" evidence="1">
    <location>
        <begin position="161"/>
        <end position="181"/>
    </location>
</feature>
<evidence type="ECO:0000259" key="2">
    <source>
        <dbReference type="SMART" id="SM00555"/>
    </source>
</evidence>
<dbReference type="Pfam" id="PF08518">
    <property type="entry name" value="GIT_SHD"/>
    <property type="match status" value="2"/>
</dbReference>
<feature type="compositionally biased region" description="Basic and acidic residues" evidence="1">
    <location>
        <begin position="467"/>
        <end position="479"/>
    </location>
</feature>
<dbReference type="GO" id="GO:0005078">
    <property type="term" value="F:MAP-kinase scaffold activity"/>
    <property type="evidence" value="ECO:0007669"/>
    <property type="project" value="TreeGrafter"/>
</dbReference>
<feature type="compositionally biased region" description="Low complexity" evidence="1">
    <location>
        <begin position="738"/>
        <end position="763"/>
    </location>
</feature>
<dbReference type="InterPro" id="IPR056439">
    <property type="entry name" value="VBS_C3G9"/>
</dbReference>
<evidence type="ECO:0000313" key="4">
    <source>
        <dbReference type="Proteomes" id="UP000226192"/>
    </source>
</evidence>
<feature type="compositionally biased region" description="Low complexity" evidence="1">
    <location>
        <begin position="59"/>
        <end position="70"/>
    </location>
</feature>
<feature type="compositionally biased region" description="Polar residues" evidence="1">
    <location>
        <begin position="296"/>
        <end position="310"/>
    </location>
</feature>
<feature type="domain" description="GIT Spa2 homology (SHD)" evidence="2">
    <location>
        <begin position="190"/>
        <end position="224"/>
    </location>
</feature>
<protein>
    <recommendedName>
        <fullName evidence="2">GIT Spa2 homology (SHD) domain-containing protein</fullName>
    </recommendedName>
</protein>
<feature type="region of interest" description="Disordered" evidence="1">
    <location>
        <begin position="691"/>
        <end position="763"/>
    </location>
</feature>
<name>A0A2C5YH69_9HYPO</name>
<feature type="region of interest" description="Disordered" evidence="1">
    <location>
        <begin position="220"/>
        <end position="324"/>
    </location>
</feature>
<feature type="compositionally biased region" description="Polar residues" evidence="1">
    <location>
        <begin position="277"/>
        <end position="287"/>
    </location>
</feature>
<comment type="caution">
    <text evidence="3">The sequence shown here is derived from an EMBL/GenBank/DDBJ whole genome shotgun (WGS) entry which is preliminary data.</text>
</comment>
<keyword evidence="4" id="KW-1185">Reference proteome</keyword>
<dbReference type="GO" id="GO:1902716">
    <property type="term" value="C:cell cortex of growing cell tip"/>
    <property type="evidence" value="ECO:0007669"/>
    <property type="project" value="TreeGrafter"/>
</dbReference>
<evidence type="ECO:0000313" key="3">
    <source>
        <dbReference type="EMBL" id="PHH67056.1"/>
    </source>
</evidence>
<dbReference type="InterPro" id="IPR039892">
    <property type="entry name" value="Spa2/Sph1"/>
</dbReference>
<reference evidence="3 4" key="1">
    <citation type="submission" date="2017-06" db="EMBL/GenBank/DDBJ databases">
        <title>Ant-infecting Ophiocordyceps genomes reveal a high diversity of potential behavioral manipulation genes and a possible major role for enterotoxins.</title>
        <authorList>
            <person name="De Bekker C."/>
            <person name="Evans H.C."/>
            <person name="Brachmann A."/>
            <person name="Hughes D.P."/>
        </authorList>
    </citation>
    <scope>NUCLEOTIDE SEQUENCE [LARGE SCALE GENOMIC DNA]</scope>
    <source>
        <strain evidence="3 4">Map64</strain>
    </source>
</reference>
<feature type="compositionally biased region" description="Polar residues" evidence="1">
    <location>
        <begin position="84"/>
        <end position="98"/>
    </location>
</feature>